<name>A0A2S7EWB6_9XANT</name>
<gene>
    <name evidence="1" type="ORF">XhyaCFBP1156_11705</name>
</gene>
<evidence type="ECO:0000313" key="1">
    <source>
        <dbReference type="EMBL" id="PPU97331.1"/>
    </source>
</evidence>
<dbReference type="AlphaFoldDB" id="A0A2S7EWB6"/>
<comment type="caution">
    <text evidence="1">The sequence shown here is derived from an EMBL/GenBank/DDBJ whole genome shotgun (WGS) entry which is preliminary data.</text>
</comment>
<accession>A0A2S7EWB6</accession>
<dbReference type="OrthoDB" id="9928805at2"/>
<evidence type="ECO:0000313" key="2">
    <source>
        <dbReference type="Proteomes" id="UP000238261"/>
    </source>
</evidence>
<sequence>MSTHTTANLYDVGDYRRRKALRDCGQGSRRREFLWVHPASGAAQVAVFRPAQPTAAAVLLRSARTAGRHG</sequence>
<keyword evidence="2" id="KW-1185">Reference proteome</keyword>
<protein>
    <submittedName>
        <fullName evidence="1">Uncharacterized protein</fullName>
    </submittedName>
</protein>
<dbReference type="EMBL" id="MDEG01000009">
    <property type="protein sequence ID" value="PPU97331.1"/>
    <property type="molecule type" value="Genomic_DNA"/>
</dbReference>
<reference evidence="2" key="1">
    <citation type="submission" date="2016-08" db="EMBL/GenBank/DDBJ databases">
        <authorList>
            <person name="Merda D."/>
            <person name="Briand M."/>
            <person name="Taghouti G."/>
            <person name="Carrere S."/>
            <person name="Gouzy J."/>
            <person name="Portier P."/>
            <person name="Jacques M.-A."/>
            <person name="Fischer-Le Saux M."/>
        </authorList>
    </citation>
    <scope>NUCLEOTIDE SEQUENCE [LARGE SCALE GENOMIC DNA]</scope>
    <source>
        <strain evidence="2">CFBP1156</strain>
    </source>
</reference>
<organism evidence="1 2">
    <name type="scientific">Xanthomonas hyacinthi</name>
    <dbReference type="NCBI Taxonomy" id="56455"/>
    <lineage>
        <taxon>Bacteria</taxon>
        <taxon>Pseudomonadati</taxon>
        <taxon>Pseudomonadota</taxon>
        <taxon>Gammaproteobacteria</taxon>
        <taxon>Lysobacterales</taxon>
        <taxon>Lysobacteraceae</taxon>
        <taxon>Xanthomonas</taxon>
    </lineage>
</organism>
<proteinExistence type="predicted"/>
<dbReference type="RefSeq" id="WP_046980549.1">
    <property type="nucleotide sequence ID" value="NZ_CP043476.1"/>
</dbReference>
<dbReference type="Proteomes" id="UP000238261">
    <property type="component" value="Unassembled WGS sequence"/>
</dbReference>